<evidence type="ECO:0000313" key="1">
    <source>
        <dbReference type="EMBL" id="GGK41733.1"/>
    </source>
</evidence>
<dbReference type="EMBL" id="BMQC01000020">
    <property type="protein sequence ID" value="GGK41733.1"/>
    <property type="molecule type" value="Genomic_DNA"/>
</dbReference>
<accession>A0A8J3BQ90</accession>
<dbReference type="Pfam" id="PF13814">
    <property type="entry name" value="Replic_Relax"/>
    <property type="match status" value="1"/>
</dbReference>
<evidence type="ECO:0000313" key="2">
    <source>
        <dbReference type="Proteomes" id="UP000662200"/>
    </source>
</evidence>
<sequence length="294" mass="33159">MAATDHVLTIQSRLTGRDHQLLEWLADHGVLTSDQIARALFPSLDACQRRLQTLHNAHVLGRFRPQRWEGGSYPYHYVLDQLGVDVVAAQRGGPIPRRTAAKQRRWHLTQRANLDHKLGVNGFFADLAGYARTQPGAALLQWRPAGFFQGEGSFREPGDSPFKSLLRPKVRPDAAGVFAEDGRQVKFWFEYDTGSESLTVLVDKMHQYSDMANDFERVRPVLFSLRSAAREGNLHQRLREAGVTHPAATLARDSLPAGRCAANAVWWAPQGDPARKRLIDLDRFVLDRHTDRDL</sequence>
<reference evidence="1" key="1">
    <citation type="journal article" date="2014" name="Int. J. Syst. Evol. Microbiol.">
        <title>Complete genome sequence of Corynebacterium casei LMG S-19264T (=DSM 44701T), isolated from a smear-ripened cheese.</title>
        <authorList>
            <consortium name="US DOE Joint Genome Institute (JGI-PGF)"/>
            <person name="Walter F."/>
            <person name="Albersmeier A."/>
            <person name="Kalinowski J."/>
            <person name="Ruckert C."/>
        </authorList>
    </citation>
    <scope>NUCLEOTIDE SEQUENCE</scope>
    <source>
        <strain evidence="1">JCM 3091</strain>
    </source>
</reference>
<comment type="caution">
    <text evidence="1">The sequence shown here is derived from an EMBL/GenBank/DDBJ whole genome shotgun (WGS) entry which is preliminary data.</text>
</comment>
<reference evidence="1" key="2">
    <citation type="submission" date="2020-09" db="EMBL/GenBank/DDBJ databases">
        <authorList>
            <person name="Sun Q."/>
            <person name="Ohkuma M."/>
        </authorList>
    </citation>
    <scope>NUCLEOTIDE SEQUENCE</scope>
    <source>
        <strain evidence="1">JCM 3091</strain>
    </source>
</reference>
<dbReference type="RefSeq" id="WP_189115732.1">
    <property type="nucleotide sequence ID" value="NZ_BMQC01000020.1"/>
</dbReference>
<evidence type="ECO:0008006" key="3">
    <source>
        <dbReference type="Google" id="ProtNLM"/>
    </source>
</evidence>
<keyword evidence="2" id="KW-1185">Reference proteome</keyword>
<dbReference type="InterPro" id="IPR025855">
    <property type="entry name" value="Replic_Relax"/>
</dbReference>
<organism evidence="1 2">
    <name type="scientific">Pilimelia terevasa</name>
    <dbReference type="NCBI Taxonomy" id="53372"/>
    <lineage>
        <taxon>Bacteria</taxon>
        <taxon>Bacillati</taxon>
        <taxon>Actinomycetota</taxon>
        <taxon>Actinomycetes</taxon>
        <taxon>Micromonosporales</taxon>
        <taxon>Micromonosporaceae</taxon>
        <taxon>Pilimelia</taxon>
    </lineage>
</organism>
<dbReference type="InterPro" id="IPR036390">
    <property type="entry name" value="WH_DNA-bd_sf"/>
</dbReference>
<name>A0A8J3BQ90_9ACTN</name>
<dbReference type="AlphaFoldDB" id="A0A8J3BQ90"/>
<dbReference type="Proteomes" id="UP000662200">
    <property type="component" value="Unassembled WGS sequence"/>
</dbReference>
<gene>
    <name evidence="1" type="ORF">GCM10010124_38180</name>
</gene>
<protein>
    <recommendedName>
        <fullName evidence="3">Replication-relaxation</fullName>
    </recommendedName>
</protein>
<proteinExistence type="predicted"/>
<dbReference type="SUPFAM" id="SSF46785">
    <property type="entry name" value="Winged helix' DNA-binding domain"/>
    <property type="match status" value="1"/>
</dbReference>